<proteinExistence type="inferred from homology"/>
<dbReference type="InterPro" id="IPR029058">
    <property type="entry name" value="AB_hydrolase_fold"/>
</dbReference>
<dbReference type="PANTHER" id="PTHR45856">
    <property type="entry name" value="ALPHA/BETA-HYDROLASES SUPERFAMILY PROTEIN"/>
    <property type="match status" value="1"/>
</dbReference>
<keyword evidence="7" id="KW-1185">Reference proteome</keyword>
<evidence type="ECO:0000313" key="6">
    <source>
        <dbReference type="EMBL" id="ETW81121.1"/>
    </source>
</evidence>
<gene>
    <name evidence="6" type="ORF">HETIRDRAFT_146492</name>
</gene>
<dbReference type="HOGENOM" id="CLU_032957_1_1_1"/>
<comment type="catalytic activity">
    <reaction evidence="3">
        <text>a diacylglycerol + H2O = a monoacylglycerol + a fatty acid + H(+)</text>
        <dbReference type="Rhea" id="RHEA:32731"/>
        <dbReference type="ChEBI" id="CHEBI:15377"/>
        <dbReference type="ChEBI" id="CHEBI:15378"/>
        <dbReference type="ChEBI" id="CHEBI:17408"/>
        <dbReference type="ChEBI" id="CHEBI:18035"/>
        <dbReference type="ChEBI" id="CHEBI:28868"/>
    </reaction>
</comment>
<dbReference type="eggNOG" id="KOG4569">
    <property type="taxonomic scope" value="Eukaryota"/>
</dbReference>
<dbReference type="Gene3D" id="3.40.50.1820">
    <property type="entry name" value="alpha/beta hydrolase"/>
    <property type="match status" value="1"/>
</dbReference>
<evidence type="ECO:0000256" key="2">
    <source>
        <dbReference type="ARBA" id="ARBA00043996"/>
    </source>
</evidence>
<dbReference type="SUPFAM" id="SSF53474">
    <property type="entry name" value="alpha/beta-Hydrolases"/>
    <property type="match status" value="1"/>
</dbReference>
<comment type="similarity">
    <text evidence="2">Belongs to the AB hydrolase superfamily. Lipase family. Class 3 subfamily.</text>
</comment>
<dbReference type="InterPro" id="IPR051218">
    <property type="entry name" value="Sec_MonoDiacylglyc_Lipase"/>
</dbReference>
<dbReference type="CDD" id="cd00519">
    <property type="entry name" value="Lipase_3"/>
    <property type="match status" value="1"/>
</dbReference>
<protein>
    <submittedName>
        <fullName evidence="6">Lipase, class 3</fullName>
    </submittedName>
</protein>
<dbReference type="GO" id="GO:0006629">
    <property type="term" value="P:lipid metabolic process"/>
    <property type="evidence" value="ECO:0007669"/>
    <property type="project" value="InterPro"/>
</dbReference>
<evidence type="ECO:0000256" key="4">
    <source>
        <dbReference type="ARBA" id="ARBA00048461"/>
    </source>
</evidence>
<dbReference type="AlphaFoldDB" id="W4K7R8"/>
<sequence length="299" mass="32647">MSSLRVMQLATILVHVAIGVCVGYALEAQKPLSRMGAGIPQSTYADLTRFAKYSSAAYQALCPRPLGNTLVEEFRNVLTSTAGYVARDDQRREIVVAFRGSQQLEDFLIDGGLVQVLYQSPGVQPNTTDVVMAHAGFLLAYNSVYSTVLDAIGTQLKQHKNYSIVSTGHSLGGALASLGGLSIKSNFPMANVRLYTFGQPRTGNAAYADLVQQVVGSENIYRAVHTYDGVPTMVPEELDYRHHEREFWQFEEPPEPATVIQCEGQEDPTCSDSIPTTGINVAHPFYFGQIMSLDATLCL</sequence>
<dbReference type="OrthoDB" id="438440at2759"/>
<dbReference type="RefSeq" id="XP_009547792.1">
    <property type="nucleotide sequence ID" value="XM_009549497.1"/>
</dbReference>
<keyword evidence="1" id="KW-1015">Disulfide bond</keyword>
<dbReference type="InParanoid" id="W4K7R8"/>
<evidence type="ECO:0000313" key="7">
    <source>
        <dbReference type="Proteomes" id="UP000030671"/>
    </source>
</evidence>
<dbReference type="InterPro" id="IPR002921">
    <property type="entry name" value="Fungal_lipase-type"/>
</dbReference>
<comment type="catalytic activity">
    <reaction evidence="4">
        <text>a monoacylglycerol + H2O = glycerol + a fatty acid + H(+)</text>
        <dbReference type="Rhea" id="RHEA:15245"/>
        <dbReference type="ChEBI" id="CHEBI:15377"/>
        <dbReference type="ChEBI" id="CHEBI:15378"/>
        <dbReference type="ChEBI" id="CHEBI:17408"/>
        <dbReference type="ChEBI" id="CHEBI:17754"/>
        <dbReference type="ChEBI" id="CHEBI:28868"/>
    </reaction>
</comment>
<dbReference type="KEGG" id="hir:HETIRDRAFT_146492"/>
<dbReference type="EMBL" id="KI925459">
    <property type="protein sequence ID" value="ETW81121.1"/>
    <property type="molecule type" value="Genomic_DNA"/>
</dbReference>
<dbReference type="GeneID" id="20667142"/>
<organism evidence="6 7">
    <name type="scientific">Heterobasidion irregulare (strain TC 32-1)</name>
    <dbReference type="NCBI Taxonomy" id="747525"/>
    <lineage>
        <taxon>Eukaryota</taxon>
        <taxon>Fungi</taxon>
        <taxon>Dikarya</taxon>
        <taxon>Basidiomycota</taxon>
        <taxon>Agaricomycotina</taxon>
        <taxon>Agaricomycetes</taxon>
        <taxon>Russulales</taxon>
        <taxon>Bondarzewiaceae</taxon>
        <taxon>Heterobasidion</taxon>
        <taxon>Heterobasidion annosum species complex</taxon>
    </lineage>
</organism>
<evidence type="ECO:0000256" key="1">
    <source>
        <dbReference type="ARBA" id="ARBA00023157"/>
    </source>
</evidence>
<name>W4K7R8_HETIT</name>
<reference evidence="6 7" key="1">
    <citation type="journal article" date="2012" name="New Phytol.">
        <title>Insight into trade-off between wood decay and parasitism from the genome of a fungal forest pathogen.</title>
        <authorList>
            <person name="Olson A."/>
            <person name="Aerts A."/>
            <person name="Asiegbu F."/>
            <person name="Belbahri L."/>
            <person name="Bouzid O."/>
            <person name="Broberg A."/>
            <person name="Canback B."/>
            <person name="Coutinho P.M."/>
            <person name="Cullen D."/>
            <person name="Dalman K."/>
            <person name="Deflorio G."/>
            <person name="van Diepen L.T."/>
            <person name="Dunand C."/>
            <person name="Duplessis S."/>
            <person name="Durling M."/>
            <person name="Gonthier P."/>
            <person name="Grimwood J."/>
            <person name="Fossdal C.G."/>
            <person name="Hansson D."/>
            <person name="Henrissat B."/>
            <person name="Hietala A."/>
            <person name="Himmelstrand K."/>
            <person name="Hoffmeister D."/>
            <person name="Hogberg N."/>
            <person name="James T.Y."/>
            <person name="Karlsson M."/>
            <person name="Kohler A."/>
            <person name="Kues U."/>
            <person name="Lee Y.H."/>
            <person name="Lin Y.C."/>
            <person name="Lind M."/>
            <person name="Lindquist E."/>
            <person name="Lombard V."/>
            <person name="Lucas S."/>
            <person name="Lunden K."/>
            <person name="Morin E."/>
            <person name="Murat C."/>
            <person name="Park J."/>
            <person name="Raffaello T."/>
            <person name="Rouze P."/>
            <person name="Salamov A."/>
            <person name="Schmutz J."/>
            <person name="Solheim H."/>
            <person name="Stahlberg J."/>
            <person name="Velez H."/>
            <person name="de Vries R.P."/>
            <person name="Wiebenga A."/>
            <person name="Woodward S."/>
            <person name="Yakovlev I."/>
            <person name="Garbelotto M."/>
            <person name="Martin F."/>
            <person name="Grigoriev I.V."/>
            <person name="Stenlid J."/>
        </authorList>
    </citation>
    <scope>NUCLEOTIDE SEQUENCE [LARGE SCALE GENOMIC DNA]</scope>
    <source>
        <strain evidence="6 7">TC 32-1</strain>
    </source>
</reference>
<evidence type="ECO:0000259" key="5">
    <source>
        <dbReference type="Pfam" id="PF01764"/>
    </source>
</evidence>
<dbReference type="PANTHER" id="PTHR45856:SF24">
    <property type="entry name" value="FUNGAL LIPASE-LIKE DOMAIN-CONTAINING PROTEIN"/>
    <property type="match status" value="1"/>
</dbReference>
<dbReference type="Proteomes" id="UP000030671">
    <property type="component" value="Unassembled WGS sequence"/>
</dbReference>
<feature type="domain" description="Fungal lipase-type" evidence="5">
    <location>
        <begin position="95"/>
        <end position="236"/>
    </location>
</feature>
<accession>W4K7R8</accession>
<evidence type="ECO:0000256" key="3">
    <source>
        <dbReference type="ARBA" id="ARBA00047591"/>
    </source>
</evidence>
<dbReference type="Pfam" id="PF01764">
    <property type="entry name" value="Lipase_3"/>
    <property type="match status" value="1"/>
</dbReference>